<dbReference type="RefSeq" id="WP_097145280.1">
    <property type="nucleotide sequence ID" value="NZ_OBEA01000002.1"/>
</dbReference>
<evidence type="ECO:0000313" key="2">
    <source>
        <dbReference type="EMBL" id="SNY48723.1"/>
    </source>
</evidence>
<dbReference type="Proteomes" id="UP000231702">
    <property type="component" value="Unassembled WGS sequence"/>
</dbReference>
<name>A0A285ILF0_9RHOB</name>
<dbReference type="EMBL" id="OBEA01000002">
    <property type="protein sequence ID" value="SNY48723.1"/>
    <property type="molecule type" value="Genomic_DNA"/>
</dbReference>
<evidence type="ECO:0000313" key="3">
    <source>
        <dbReference type="Proteomes" id="UP000231655"/>
    </source>
</evidence>
<dbReference type="AlphaFoldDB" id="A0A285ILF0"/>
<dbReference type="EMBL" id="PGTD01000016">
    <property type="protein sequence ID" value="PJE28627.1"/>
    <property type="molecule type" value="Genomic_DNA"/>
</dbReference>
<proteinExistence type="predicted"/>
<evidence type="ECO:0000313" key="4">
    <source>
        <dbReference type="Proteomes" id="UP000231702"/>
    </source>
</evidence>
<reference evidence="1 4" key="2">
    <citation type="journal article" date="2018" name="Int. J. Syst. Evol. Microbiol.">
        <title>Pseudooceanicola lipolyticus sp. nov., a marine alphaproteobacterium, reclassification of Oceanicola flagellatus as Pseudooceanicola flagellatus comb. nov. and emended description of the genus Pseudooceanicola.</title>
        <authorList>
            <person name="Huang M.-M."/>
            <person name="Guo L.-L."/>
            <person name="Wu Y.-H."/>
            <person name="Lai Q.-L."/>
            <person name="Shao Z.-Z."/>
            <person name="Wang C.-S."/>
            <person name="Wu M."/>
            <person name="Xu X.-W."/>
        </authorList>
    </citation>
    <scope>NUCLEOTIDE SEQUENCE [LARGE SCALE GENOMIC DNA]</scope>
    <source>
        <strain evidence="1 4">Ar-45</strain>
    </source>
</reference>
<protein>
    <recommendedName>
        <fullName evidence="5">Chemoreceptor zinc-binding domain-containing protein</fullName>
    </recommendedName>
</protein>
<keyword evidence="4" id="KW-1185">Reference proteome</keyword>
<dbReference type="Gene3D" id="1.20.120.30">
    <property type="entry name" value="Aspartate receptor, ligand-binding domain"/>
    <property type="match status" value="1"/>
</dbReference>
<dbReference type="Proteomes" id="UP000231655">
    <property type="component" value="Unassembled WGS sequence"/>
</dbReference>
<sequence>MPHADQDWSLLDELELARSALDRWQSLHLEMALRLRRGQRSGLKLLPREDESQCRMGRCLAELRRRHPGDPWVAELCQLHEDFHAFAHATQRMIAAGEAEAALAALTGLEFEGRRGALTERICALIARAA</sequence>
<reference evidence="2 3" key="1">
    <citation type="submission" date="2017-09" db="EMBL/GenBank/DDBJ databases">
        <authorList>
            <person name="Ehlers B."/>
            <person name="Leendertz F.H."/>
        </authorList>
    </citation>
    <scope>NUCLEOTIDE SEQUENCE [LARGE SCALE GENOMIC DNA]</scope>
    <source>
        <strain evidence="2 3">CGMCC 1.12662</strain>
    </source>
</reference>
<organism evidence="2 3">
    <name type="scientific">Pseudooceanicola antarcticus</name>
    <dbReference type="NCBI Taxonomy" id="1247613"/>
    <lineage>
        <taxon>Bacteria</taxon>
        <taxon>Pseudomonadati</taxon>
        <taxon>Pseudomonadota</taxon>
        <taxon>Alphaproteobacteria</taxon>
        <taxon>Rhodobacterales</taxon>
        <taxon>Paracoccaceae</taxon>
        <taxon>Pseudooceanicola</taxon>
    </lineage>
</organism>
<evidence type="ECO:0008006" key="5">
    <source>
        <dbReference type="Google" id="ProtNLM"/>
    </source>
</evidence>
<evidence type="ECO:0000313" key="1">
    <source>
        <dbReference type="EMBL" id="PJE28627.1"/>
    </source>
</evidence>
<accession>A0A285ILF0</accession>
<gene>
    <name evidence="1" type="ORF">CVM39_09100</name>
    <name evidence="2" type="ORF">SAMN06297129_1552</name>
</gene>
<dbReference type="OrthoDB" id="7876343at2"/>